<accession>A0AA86UQH5</accession>
<sequence>MVYPFACLAKLDLANRIAPPVVASASNWSSSRFLPKVVGTHNTAGYSHLTKISLQTCAAFLLVILGSRLNSKTNKNSHKVNKMQQQMCILWHASDHCPRKQIFFADHAPSRSSIFLYSVFGLVRKQLIYNHTKVTLFYLNAVGFQRQIVVFQRYYTVVCAISQNLFQYSSLAASSGMQYGIRRTTYTGPPKCISFVQRNFNAAGASKVASYCLLFL</sequence>
<comment type="caution">
    <text evidence="1">The sequence shown here is derived from an EMBL/GenBank/DDBJ whole genome shotgun (WGS) entry which is preliminary data.</text>
</comment>
<evidence type="ECO:0000313" key="1">
    <source>
        <dbReference type="EMBL" id="CAI9967705.1"/>
    </source>
</evidence>
<dbReference type="EMBL" id="CAXDID020000378">
    <property type="protein sequence ID" value="CAL6084298.1"/>
    <property type="molecule type" value="Genomic_DNA"/>
</dbReference>
<dbReference type="AlphaFoldDB" id="A0AA86UQH5"/>
<keyword evidence="3" id="KW-1185">Reference proteome</keyword>
<dbReference type="Proteomes" id="UP001642409">
    <property type="component" value="Unassembled WGS sequence"/>
</dbReference>
<gene>
    <name evidence="1" type="ORF">HINF_LOCUS55350</name>
    <name evidence="2" type="ORF">HINF_LOCUS62134</name>
</gene>
<name>A0AA86UQH5_9EUKA</name>
<reference evidence="1" key="1">
    <citation type="submission" date="2023-06" db="EMBL/GenBank/DDBJ databases">
        <authorList>
            <person name="Kurt Z."/>
        </authorList>
    </citation>
    <scope>NUCLEOTIDE SEQUENCE</scope>
</reference>
<evidence type="ECO:0000313" key="2">
    <source>
        <dbReference type="EMBL" id="CAL6084298.1"/>
    </source>
</evidence>
<evidence type="ECO:0000313" key="3">
    <source>
        <dbReference type="Proteomes" id="UP001642409"/>
    </source>
</evidence>
<organism evidence="1">
    <name type="scientific">Hexamita inflata</name>
    <dbReference type="NCBI Taxonomy" id="28002"/>
    <lineage>
        <taxon>Eukaryota</taxon>
        <taxon>Metamonada</taxon>
        <taxon>Diplomonadida</taxon>
        <taxon>Hexamitidae</taxon>
        <taxon>Hexamitinae</taxon>
        <taxon>Hexamita</taxon>
    </lineage>
</organism>
<proteinExistence type="predicted"/>
<dbReference type="EMBL" id="CATOUU010001029">
    <property type="protein sequence ID" value="CAI9967705.1"/>
    <property type="molecule type" value="Genomic_DNA"/>
</dbReference>
<reference evidence="2 3" key="2">
    <citation type="submission" date="2024-07" db="EMBL/GenBank/DDBJ databases">
        <authorList>
            <person name="Akdeniz Z."/>
        </authorList>
    </citation>
    <scope>NUCLEOTIDE SEQUENCE [LARGE SCALE GENOMIC DNA]</scope>
</reference>
<protein>
    <submittedName>
        <fullName evidence="2">Hypothetical_protein</fullName>
    </submittedName>
</protein>